<reference evidence="6" key="1">
    <citation type="journal article" date="2013" name="Stand. Genomic Sci.">
        <title>Complete genome sequence of Coriobacterium glomerans type strain (PW2(T)) from the midgut of Pyrrhocoris apterus L. (red soldier bug).</title>
        <authorList>
            <person name="Stackebrandt E."/>
            <person name="Zeytun A."/>
            <person name="Lapidus A."/>
            <person name="Nolan M."/>
            <person name="Lucas S."/>
            <person name="Hammon N."/>
            <person name="Deshpande S."/>
            <person name="Cheng J.F."/>
            <person name="Tapia R."/>
            <person name="Goodwin L.A."/>
            <person name="Pitluck S."/>
            <person name="Liolios K."/>
            <person name="Pagani I."/>
            <person name="Ivanova N."/>
            <person name="Mavromatis K."/>
            <person name="Mikhailova N."/>
            <person name="Huntemann M."/>
            <person name="Pati A."/>
            <person name="Chen A."/>
            <person name="Palaniappan K."/>
            <person name="Chang Y.J."/>
            <person name="Land M."/>
            <person name="Hauser L."/>
            <person name="Rohde M."/>
            <person name="Pukall R."/>
            <person name="Goker M."/>
            <person name="Detter J.C."/>
            <person name="Woyke T."/>
            <person name="Bristow J."/>
            <person name="Eisen J.A."/>
            <person name="Markowitz V."/>
            <person name="Hugenholtz P."/>
            <person name="Kyrpides N.C."/>
            <person name="Klenk H.P."/>
        </authorList>
    </citation>
    <scope>NUCLEOTIDE SEQUENCE</scope>
    <source>
        <strain evidence="6">ATCC 49209 / DSM 20642 / JCM 10262 / PW2</strain>
    </source>
</reference>
<dbReference type="SUPFAM" id="SSF52540">
    <property type="entry name" value="P-loop containing nucleoside triphosphate hydrolases"/>
    <property type="match status" value="1"/>
</dbReference>
<evidence type="ECO:0000313" key="6">
    <source>
        <dbReference type="Proteomes" id="UP000006851"/>
    </source>
</evidence>
<name>F2NA63_CORGP</name>
<evidence type="ECO:0000256" key="3">
    <source>
        <dbReference type="SAM" id="MobiDB-lite"/>
    </source>
</evidence>
<dbReference type="Gene3D" id="3.40.50.300">
    <property type="entry name" value="P-loop containing nucleotide triphosphate hydrolases"/>
    <property type="match status" value="1"/>
</dbReference>
<dbReference type="InterPro" id="IPR050625">
    <property type="entry name" value="ParA/MinD_ATPase"/>
</dbReference>
<dbReference type="eggNOG" id="COG0455">
    <property type="taxonomic scope" value="Bacteria"/>
</dbReference>
<dbReference type="HOGENOM" id="CLU_569514_0_0_11"/>
<dbReference type="KEGG" id="cgo:Corgl_0338"/>
<dbReference type="GO" id="GO:0005524">
    <property type="term" value="F:ATP binding"/>
    <property type="evidence" value="ECO:0007669"/>
    <property type="project" value="UniProtKB-KW"/>
</dbReference>
<accession>F2NA63</accession>
<evidence type="ECO:0000256" key="1">
    <source>
        <dbReference type="ARBA" id="ARBA00022741"/>
    </source>
</evidence>
<dbReference type="GO" id="GO:0016887">
    <property type="term" value="F:ATP hydrolysis activity"/>
    <property type="evidence" value="ECO:0007669"/>
    <property type="project" value="TreeGrafter"/>
</dbReference>
<dbReference type="InterPro" id="IPR027417">
    <property type="entry name" value="P-loop_NTPase"/>
</dbReference>
<gene>
    <name evidence="5" type="ordered locus">Corgl_0338</name>
</gene>
<dbReference type="RefSeq" id="WP_013708200.1">
    <property type="nucleotide sequence ID" value="NC_015389.1"/>
</dbReference>
<dbReference type="PANTHER" id="PTHR43384">
    <property type="entry name" value="SEPTUM SITE-DETERMINING PROTEIN MIND HOMOLOG, CHLOROPLASTIC-RELATED"/>
    <property type="match status" value="1"/>
</dbReference>
<sequence>MRPVWFACCSCAEFGIVHNEVRTRDPAAQILRIQALSTVASVMSSFPGQCAGIVIYACSGSDGELERGIAELCAIDSHLRIIIALDRLDPAYIARLFHAGASEVIAAGGGTHSTESDNKAYTEERADKSEVCPPERDDGRSGGPAEATSCDPKRLRAAGPARAPWDIDPDGLDRDVPFEETDLLPDEADCDFEKLAARSRAAKVYGAFAGRAEEPKDPGETAGTTRVLGECNRFESASSPGEQRPSQPSGKLTAAALEQNPSAARAGSVDARVSSEKSHAPLIAAISGRGGCGKTTIVASMACCAAQLGLRCAVIDLDLMFGNLYDLMGLDSASDLAALIPCAATGALREEDIVRTSMRVCPGLSLWGPLAAPEQAELMHQPVEMLLETLRRESDVVLIDTSTFWGDAVAGAVALSDRCLVVGDQATSSPVSVKRVISLANSIGVPRTRMTCVINRFGSQMCKEDHAMRLEMAAALSSKARILDGGADVPGMLSFGRVRELMEHSGAYADSVRSFTLRTLAELGCRVDQWAAQPTPECTRRGLGLRLPWARQKRNRS</sequence>
<evidence type="ECO:0000259" key="4">
    <source>
        <dbReference type="Pfam" id="PF01656"/>
    </source>
</evidence>
<dbReference type="GO" id="GO:0009898">
    <property type="term" value="C:cytoplasmic side of plasma membrane"/>
    <property type="evidence" value="ECO:0007669"/>
    <property type="project" value="TreeGrafter"/>
</dbReference>
<dbReference type="GO" id="GO:0051782">
    <property type="term" value="P:negative regulation of cell division"/>
    <property type="evidence" value="ECO:0007669"/>
    <property type="project" value="TreeGrafter"/>
</dbReference>
<dbReference type="AlphaFoldDB" id="F2NA63"/>
<keyword evidence="6" id="KW-1185">Reference proteome</keyword>
<dbReference type="STRING" id="700015.Corgl_0338"/>
<proteinExistence type="predicted"/>
<dbReference type="PANTHER" id="PTHR43384:SF6">
    <property type="entry name" value="SEPTUM SITE-DETERMINING PROTEIN MIND HOMOLOG, CHLOROPLASTIC"/>
    <property type="match status" value="1"/>
</dbReference>
<feature type="region of interest" description="Disordered" evidence="3">
    <location>
        <begin position="107"/>
        <end position="173"/>
    </location>
</feature>
<evidence type="ECO:0000256" key="2">
    <source>
        <dbReference type="ARBA" id="ARBA00022840"/>
    </source>
</evidence>
<organism evidence="5 6">
    <name type="scientific">Coriobacterium glomerans (strain ATCC 49209 / DSM 20642 / JCM 10262 / PW2)</name>
    <dbReference type="NCBI Taxonomy" id="700015"/>
    <lineage>
        <taxon>Bacteria</taxon>
        <taxon>Bacillati</taxon>
        <taxon>Actinomycetota</taxon>
        <taxon>Coriobacteriia</taxon>
        <taxon>Coriobacteriales</taxon>
        <taxon>Coriobacteriaceae</taxon>
        <taxon>Coriobacterium</taxon>
    </lineage>
</organism>
<keyword evidence="1" id="KW-0547">Nucleotide-binding</keyword>
<evidence type="ECO:0000313" key="5">
    <source>
        <dbReference type="EMBL" id="AEB06457.1"/>
    </source>
</evidence>
<feature type="compositionally biased region" description="Basic and acidic residues" evidence="3">
    <location>
        <begin position="114"/>
        <end position="140"/>
    </location>
</feature>
<protein>
    <recommendedName>
        <fullName evidence="4">CobQ/CobB/MinD/ParA nucleotide binding domain-containing protein</fullName>
    </recommendedName>
</protein>
<dbReference type="EMBL" id="CP002628">
    <property type="protein sequence ID" value="AEB06457.1"/>
    <property type="molecule type" value="Genomic_DNA"/>
</dbReference>
<dbReference type="GO" id="GO:0005829">
    <property type="term" value="C:cytosol"/>
    <property type="evidence" value="ECO:0007669"/>
    <property type="project" value="TreeGrafter"/>
</dbReference>
<dbReference type="Pfam" id="PF01656">
    <property type="entry name" value="CbiA"/>
    <property type="match status" value="1"/>
</dbReference>
<feature type="domain" description="CobQ/CobB/MinD/ParA nucleotide binding" evidence="4">
    <location>
        <begin position="283"/>
        <end position="474"/>
    </location>
</feature>
<dbReference type="InterPro" id="IPR002586">
    <property type="entry name" value="CobQ/CobB/MinD/ParA_Nub-bd_dom"/>
</dbReference>
<keyword evidence="2" id="KW-0067">ATP-binding</keyword>
<dbReference type="Proteomes" id="UP000006851">
    <property type="component" value="Chromosome"/>
</dbReference>